<dbReference type="EMBL" id="JACJHT010000010">
    <property type="protein sequence ID" value="MBA9042227.1"/>
    <property type="molecule type" value="Genomic_DNA"/>
</dbReference>
<protein>
    <submittedName>
        <fullName evidence="1">Uncharacterized protein</fullName>
    </submittedName>
</protein>
<keyword evidence="2" id="KW-1185">Reference proteome</keyword>
<accession>A0A7W3RHX8</accession>
<evidence type="ECO:0000313" key="1">
    <source>
        <dbReference type="EMBL" id="MBA9042227.1"/>
    </source>
</evidence>
<organism evidence="1 2">
    <name type="scientific">Priestia aryabhattai</name>
    <name type="common">Bacillus aryabhattai</name>
    <dbReference type="NCBI Taxonomy" id="412384"/>
    <lineage>
        <taxon>Bacteria</taxon>
        <taxon>Bacillati</taxon>
        <taxon>Bacillota</taxon>
        <taxon>Bacilli</taxon>
        <taxon>Bacillales</taxon>
        <taxon>Bacillaceae</taxon>
        <taxon>Priestia</taxon>
    </lineage>
</organism>
<dbReference type="AlphaFoldDB" id="A0A7W3RHX8"/>
<sequence>MITDLLRILDPGTPVPTLVVGGATLTNLVFSSFNATTNLASFATRTGTGTNASTNIVTVNANQIQAITTA</sequence>
<proteinExistence type="predicted"/>
<dbReference type="RefSeq" id="WP_074684415.1">
    <property type="nucleotide sequence ID" value="NZ_CP129010.1"/>
</dbReference>
<dbReference type="Proteomes" id="UP000543174">
    <property type="component" value="Unassembled WGS sequence"/>
</dbReference>
<reference evidence="1" key="1">
    <citation type="submission" date="2020-08" db="EMBL/GenBank/DDBJ databases">
        <title>Functional genomics of gut bacteria from endangered species of beetles.</title>
        <authorList>
            <person name="Carlos-Shanley C."/>
        </authorList>
    </citation>
    <scope>NUCLEOTIDE SEQUENCE [LARGE SCALE GENOMIC DNA]</scope>
    <source>
        <strain evidence="1">S00060</strain>
    </source>
</reference>
<gene>
    <name evidence="1" type="ORF">HNP21_005362</name>
</gene>
<evidence type="ECO:0000313" key="2">
    <source>
        <dbReference type="Proteomes" id="UP000543174"/>
    </source>
</evidence>
<name>A0A7W3RHX8_PRIAR</name>
<comment type="caution">
    <text evidence="1">The sequence shown here is derived from an EMBL/GenBank/DDBJ whole genome shotgun (WGS) entry which is preliminary data.</text>
</comment>